<feature type="binding site" evidence="10">
    <location>
        <position position="133"/>
    </location>
    <ligand>
        <name>substrate</name>
    </ligand>
</feature>
<dbReference type="Gene3D" id="3.40.50.10490">
    <property type="entry name" value="Glucose-6-phosphate isomerase like protein, domain 1"/>
    <property type="match status" value="1"/>
</dbReference>
<dbReference type="KEGG" id="sva:SVA_0682"/>
<dbReference type="UniPathway" id="UPA00041">
    <property type="reaction ID" value="UER00436"/>
</dbReference>
<feature type="binding site" evidence="10">
    <location>
        <position position="69"/>
    </location>
    <ligand>
        <name>Zn(2+)</name>
        <dbReference type="ChEBI" id="CHEBI:29105"/>
    </ligand>
</feature>
<dbReference type="InterPro" id="IPR001347">
    <property type="entry name" value="SIS_dom"/>
</dbReference>
<name>A0A1B4VAU8_9GAMM</name>
<dbReference type="RefSeq" id="WP_096458803.1">
    <property type="nucleotide sequence ID" value="NZ_AP014936.1"/>
</dbReference>
<feature type="binding site" evidence="10">
    <location>
        <position position="183"/>
    </location>
    <ligand>
        <name>substrate</name>
    </ligand>
</feature>
<keyword evidence="7 10" id="KW-0862">Zinc</keyword>
<evidence type="ECO:0000256" key="7">
    <source>
        <dbReference type="ARBA" id="ARBA00022833"/>
    </source>
</evidence>
<comment type="cofactor">
    <cofactor evidence="10">
        <name>Zn(2+)</name>
        <dbReference type="ChEBI" id="CHEBI:29105"/>
    </cofactor>
    <text evidence="10">Binds 1 zinc ion per subunit.</text>
</comment>
<dbReference type="NCBIfam" id="NF010546">
    <property type="entry name" value="PRK13936.1"/>
    <property type="match status" value="1"/>
</dbReference>
<keyword evidence="9 10" id="KW-0119">Carbohydrate metabolism</keyword>
<dbReference type="AlphaFoldDB" id="A0A1B4VAU8"/>
<evidence type="ECO:0000313" key="13">
    <source>
        <dbReference type="Proteomes" id="UP000218899"/>
    </source>
</evidence>
<evidence type="ECO:0000256" key="3">
    <source>
        <dbReference type="ARBA" id="ARBA00004496"/>
    </source>
</evidence>
<keyword evidence="8 10" id="KW-0413">Isomerase</keyword>
<organism evidence="12 13">
    <name type="scientific">Sulfurifustis variabilis</name>
    <dbReference type="NCBI Taxonomy" id="1675686"/>
    <lineage>
        <taxon>Bacteria</taxon>
        <taxon>Pseudomonadati</taxon>
        <taxon>Pseudomonadota</taxon>
        <taxon>Gammaproteobacteria</taxon>
        <taxon>Acidiferrobacterales</taxon>
        <taxon>Acidiferrobacteraceae</taxon>
        <taxon>Sulfurifustis</taxon>
    </lineage>
</organism>
<protein>
    <recommendedName>
        <fullName evidence="10">Phosphoheptose isomerase</fullName>
        <ecNumber evidence="10">5.3.1.28</ecNumber>
    </recommendedName>
    <alternativeName>
        <fullName evidence="10">Sedoheptulose 7-phosphate isomerase</fullName>
    </alternativeName>
</protein>
<dbReference type="GO" id="GO:0005737">
    <property type="term" value="C:cytoplasm"/>
    <property type="evidence" value="ECO:0007669"/>
    <property type="project" value="UniProtKB-SubCell"/>
</dbReference>
<evidence type="ECO:0000256" key="10">
    <source>
        <dbReference type="HAMAP-Rule" id="MF_00067"/>
    </source>
</evidence>
<evidence type="ECO:0000313" key="12">
    <source>
        <dbReference type="EMBL" id="BAU47261.1"/>
    </source>
</evidence>
<comment type="function">
    <text evidence="2 10">Catalyzes the isomerization of sedoheptulose 7-phosphate in D-glycero-D-manno-heptose 7-phosphate.</text>
</comment>
<dbReference type="EC" id="5.3.1.28" evidence="10"/>
<dbReference type="EMBL" id="AP014936">
    <property type="protein sequence ID" value="BAU47261.1"/>
    <property type="molecule type" value="Genomic_DNA"/>
</dbReference>
<dbReference type="GO" id="GO:0008270">
    <property type="term" value="F:zinc ion binding"/>
    <property type="evidence" value="ECO:0007669"/>
    <property type="project" value="UniProtKB-UniRule"/>
</dbReference>
<dbReference type="HAMAP" id="MF_00067">
    <property type="entry name" value="GmhA"/>
    <property type="match status" value="1"/>
</dbReference>
<keyword evidence="5 10" id="KW-0963">Cytoplasm</keyword>
<dbReference type="GO" id="GO:0008968">
    <property type="term" value="F:D-sedoheptulose 7-phosphate isomerase activity"/>
    <property type="evidence" value="ECO:0007669"/>
    <property type="project" value="UniProtKB-UniRule"/>
</dbReference>
<feature type="domain" description="SIS" evidence="11">
    <location>
        <begin position="45"/>
        <end position="205"/>
    </location>
</feature>
<evidence type="ECO:0000256" key="9">
    <source>
        <dbReference type="ARBA" id="ARBA00023277"/>
    </source>
</evidence>
<feature type="binding site" evidence="10">
    <location>
        <begin position="102"/>
        <end position="103"/>
    </location>
    <ligand>
        <name>substrate</name>
    </ligand>
</feature>
<evidence type="ECO:0000256" key="6">
    <source>
        <dbReference type="ARBA" id="ARBA00022723"/>
    </source>
</evidence>
<gene>
    <name evidence="10" type="primary">gmhA</name>
    <name evidence="12" type="ORF">SVA_0682</name>
</gene>
<dbReference type="PANTHER" id="PTHR30390">
    <property type="entry name" value="SEDOHEPTULOSE 7-PHOSPHATE ISOMERASE / DNAA INITIATOR-ASSOCIATING FACTOR FOR REPLICATION INITIATION"/>
    <property type="match status" value="1"/>
</dbReference>
<keyword evidence="13" id="KW-1185">Reference proteome</keyword>
<proteinExistence type="inferred from homology"/>
<dbReference type="CDD" id="cd05006">
    <property type="entry name" value="SIS_GmhA"/>
    <property type="match status" value="1"/>
</dbReference>
<feature type="binding site" evidence="10">
    <location>
        <begin position="128"/>
        <end position="130"/>
    </location>
    <ligand>
        <name>substrate</name>
    </ligand>
</feature>
<dbReference type="GO" id="GO:0005975">
    <property type="term" value="P:carbohydrate metabolic process"/>
    <property type="evidence" value="ECO:0007669"/>
    <property type="project" value="UniProtKB-UniRule"/>
</dbReference>
<evidence type="ECO:0000259" key="11">
    <source>
        <dbReference type="PROSITE" id="PS51464"/>
    </source>
</evidence>
<dbReference type="InterPro" id="IPR046348">
    <property type="entry name" value="SIS_dom_sf"/>
</dbReference>
<dbReference type="InterPro" id="IPR050099">
    <property type="entry name" value="SIS_GmhA/DiaA_subfam"/>
</dbReference>
<dbReference type="OrthoDB" id="9810929at2"/>
<comment type="miscellaneous">
    <text evidence="10">The reaction produces a racemic mixture of D-glycero-alpha-D-manno-heptose 7-phosphate and D-glycero-beta-D-manno-heptose 7-phosphate.</text>
</comment>
<comment type="subcellular location">
    <subcellularLocation>
        <location evidence="3 10">Cytoplasm</location>
    </subcellularLocation>
</comment>
<dbReference type="GO" id="GO:2001061">
    <property type="term" value="P:D-glycero-D-manno-heptose 7-phosphate biosynthetic process"/>
    <property type="evidence" value="ECO:0007669"/>
    <property type="project" value="UniProtKB-UniPathway"/>
</dbReference>
<dbReference type="PANTHER" id="PTHR30390:SF6">
    <property type="entry name" value="DNAA INITIATOR-ASSOCIATING PROTEIN DIAA"/>
    <property type="match status" value="1"/>
</dbReference>
<feature type="binding site" evidence="10">
    <location>
        <position position="73"/>
    </location>
    <ligand>
        <name>Zn(2+)</name>
        <dbReference type="ChEBI" id="CHEBI:29105"/>
    </ligand>
</feature>
<comment type="catalytic activity">
    <reaction evidence="1 10">
        <text>2 D-sedoheptulose 7-phosphate = D-glycero-alpha-D-manno-heptose 7-phosphate + D-glycero-beta-D-manno-heptose 7-phosphate</text>
        <dbReference type="Rhea" id="RHEA:27489"/>
        <dbReference type="ChEBI" id="CHEBI:57483"/>
        <dbReference type="ChEBI" id="CHEBI:60203"/>
        <dbReference type="ChEBI" id="CHEBI:60204"/>
        <dbReference type="EC" id="5.3.1.28"/>
    </reaction>
</comment>
<feature type="binding site" evidence="10">
    <location>
        <position position="73"/>
    </location>
    <ligand>
        <name>substrate</name>
    </ligand>
</feature>
<dbReference type="PROSITE" id="PS51464">
    <property type="entry name" value="SIS"/>
    <property type="match status" value="1"/>
</dbReference>
<evidence type="ECO:0000256" key="4">
    <source>
        <dbReference type="ARBA" id="ARBA00009894"/>
    </source>
</evidence>
<dbReference type="Pfam" id="PF13580">
    <property type="entry name" value="SIS_2"/>
    <property type="match status" value="1"/>
</dbReference>
<reference evidence="12 13" key="1">
    <citation type="submission" date="2015-08" db="EMBL/GenBank/DDBJ databases">
        <title>Complete genome sequence of Sulfurifustis variabilis.</title>
        <authorList>
            <person name="Miura A."/>
            <person name="Kojima H."/>
            <person name="Fukui M."/>
        </authorList>
    </citation>
    <scope>NUCLEOTIDE SEQUENCE [LARGE SCALE GENOMIC DNA]</scope>
    <source>
        <strain evidence="13">skN76</strain>
    </source>
</reference>
<accession>A0A1B4VAU8</accession>
<feature type="binding site" evidence="10">
    <location>
        <begin position="60"/>
        <end position="62"/>
    </location>
    <ligand>
        <name>substrate</name>
    </ligand>
</feature>
<evidence type="ECO:0000256" key="2">
    <source>
        <dbReference type="ARBA" id="ARBA00003172"/>
    </source>
</evidence>
<evidence type="ECO:0000256" key="5">
    <source>
        <dbReference type="ARBA" id="ARBA00022490"/>
    </source>
</evidence>
<comment type="similarity">
    <text evidence="4 10">Belongs to the SIS family. GmhA subfamily.</text>
</comment>
<comment type="subunit">
    <text evidence="10">Homotetramer.</text>
</comment>
<evidence type="ECO:0000256" key="8">
    <source>
        <dbReference type="ARBA" id="ARBA00023235"/>
    </source>
</evidence>
<keyword evidence="6 10" id="KW-0479">Metal-binding</keyword>
<evidence type="ECO:0000256" key="1">
    <source>
        <dbReference type="ARBA" id="ARBA00000348"/>
    </source>
</evidence>
<feature type="binding site" evidence="10">
    <location>
        <position position="191"/>
    </location>
    <ligand>
        <name>Zn(2+)</name>
        <dbReference type="ChEBI" id="CHEBI:29105"/>
    </ligand>
</feature>
<dbReference type="SUPFAM" id="SSF53697">
    <property type="entry name" value="SIS domain"/>
    <property type="match status" value="1"/>
</dbReference>
<dbReference type="GO" id="GO:0097367">
    <property type="term" value="F:carbohydrate derivative binding"/>
    <property type="evidence" value="ECO:0007669"/>
    <property type="project" value="InterPro"/>
</dbReference>
<dbReference type="InterPro" id="IPR004515">
    <property type="entry name" value="Phosphoheptose_Isoase"/>
</dbReference>
<feature type="binding site" evidence="10">
    <location>
        <position position="183"/>
    </location>
    <ligand>
        <name>Zn(2+)</name>
        <dbReference type="ChEBI" id="CHEBI:29105"/>
    </ligand>
</feature>
<dbReference type="Proteomes" id="UP000218899">
    <property type="component" value="Chromosome"/>
</dbReference>
<sequence>MGNGAQAPDRTLIARVRNHFEESILTARNAVELLAPVVAAAAERLAAALLADRKILICGNGGSAADAQHFSAELLNRFERERPGLPAVSLTTDTSTLTSIANDYDFASTFSKQVRALGQAGDVLVGITTSGHSPNVLRAVEAAHERGMTCIALNGRDGGPLSALLRNDDVNICVPGPSTARIQEVHGIVIHCLCDLIDHQLLGQT</sequence>
<comment type="pathway">
    <text evidence="10">Carbohydrate biosynthesis; D-glycero-D-manno-heptose 7-phosphate biosynthesis; D-glycero-alpha-D-manno-heptose 7-phosphate and D-glycero-beta-D-manno-heptose 7-phosphate from sedoheptulose 7-phosphate: step 1/1.</text>
</comment>
<dbReference type="InterPro" id="IPR035461">
    <property type="entry name" value="GmhA/DiaA"/>
</dbReference>